<dbReference type="EMBL" id="CM037160">
    <property type="protein sequence ID" value="KAH7839361.1"/>
    <property type="molecule type" value="Genomic_DNA"/>
</dbReference>
<evidence type="ECO:0000313" key="2">
    <source>
        <dbReference type="Proteomes" id="UP000828048"/>
    </source>
</evidence>
<keyword evidence="2" id="KW-1185">Reference proteome</keyword>
<evidence type="ECO:0000313" key="1">
    <source>
        <dbReference type="EMBL" id="KAH7839361.1"/>
    </source>
</evidence>
<gene>
    <name evidence="1" type="ORF">Vadar_003177</name>
</gene>
<proteinExistence type="predicted"/>
<comment type="caution">
    <text evidence="1">The sequence shown here is derived from an EMBL/GenBank/DDBJ whole genome shotgun (WGS) entry which is preliminary data.</text>
</comment>
<protein>
    <submittedName>
        <fullName evidence="1">Uncharacterized protein</fullName>
    </submittedName>
</protein>
<sequence>MKRVATSKSVDHSHSNKIELKEPNDSELREPDEIQRVQHQLLDDETRALQVELTSLLDVAQETETKLVEMFALDHHDHVNTCSATSSTHKVFAVKATKNVELDNKELSQAIQWNSSGRTFILLFLFVMTFSIIFLDWVSLKSLGVSFLDLYLMHWPEILAFGVATDPPTKSKSEYRQFLNRFKTTWEAMEDLVALGLIRAIRVSNFSVQHIKELLKFAKIVLVVNQVGSLFLDLEN</sequence>
<dbReference type="Proteomes" id="UP000828048">
    <property type="component" value="Chromosome 10"/>
</dbReference>
<accession>A0ACB7XF61</accession>
<name>A0ACB7XF61_9ERIC</name>
<reference evidence="1 2" key="1">
    <citation type="journal article" date="2021" name="Hortic Res">
        <title>High-quality reference genome and annotation aids understanding of berry development for evergreen blueberry (Vaccinium darrowii).</title>
        <authorList>
            <person name="Yu J."/>
            <person name="Hulse-Kemp A.M."/>
            <person name="Babiker E."/>
            <person name="Staton M."/>
        </authorList>
    </citation>
    <scope>NUCLEOTIDE SEQUENCE [LARGE SCALE GENOMIC DNA]</scope>
    <source>
        <strain evidence="2">cv. NJ 8807/NJ 8810</strain>
        <tissue evidence="1">Young leaf</tissue>
    </source>
</reference>
<organism evidence="1 2">
    <name type="scientific">Vaccinium darrowii</name>
    <dbReference type="NCBI Taxonomy" id="229202"/>
    <lineage>
        <taxon>Eukaryota</taxon>
        <taxon>Viridiplantae</taxon>
        <taxon>Streptophyta</taxon>
        <taxon>Embryophyta</taxon>
        <taxon>Tracheophyta</taxon>
        <taxon>Spermatophyta</taxon>
        <taxon>Magnoliopsida</taxon>
        <taxon>eudicotyledons</taxon>
        <taxon>Gunneridae</taxon>
        <taxon>Pentapetalae</taxon>
        <taxon>asterids</taxon>
        <taxon>Ericales</taxon>
        <taxon>Ericaceae</taxon>
        <taxon>Vaccinioideae</taxon>
        <taxon>Vaccinieae</taxon>
        <taxon>Vaccinium</taxon>
    </lineage>
</organism>